<feature type="compositionally biased region" description="Acidic residues" evidence="2">
    <location>
        <begin position="208"/>
        <end position="233"/>
    </location>
</feature>
<dbReference type="AlphaFoldDB" id="A0AA36A4L8"/>
<gene>
    <name evidence="3" type="ORF">LSALG_LOCUS41836</name>
</gene>
<reference evidence="3" key="1">
    <citation type="submission" date="2023-04" db="EMBL/GenBank/DDBJ databases">
        <authorList>
            <person name="Vijverberg K."/>
            <person name="Xiong W."/>
            <person name="Schranz E."/>
        </authorList>
    </citation>
    <scope>NUCLEOTIDE SEQUENCE</scope>
</reference>
<dbReference type="Pfam" id="PF05755">
    <property type="entry name" value="REF"/>
    <property type="match status" value="2"/>
</dbReference>
<evidence type="ECO:0008006" key="5">
    <source>
        <dbReference type="Google" id="ProtNLM"/>
    </source>
</evidence>
<organism evidence="3 4">
    <name type="scientific">Lactuca saligna</name>
    <name type="common">Willowleaf lettuce</name>
    <dbReference type="NCBI Taxonomy" id="75948"/>
    <lineage>
        <taxon>Eukaryota</taxon>
        <taxon>Viridiplantae</taxon>
        <taxon>Streptophyta</taxon>
        <taxon>Embryophyta</taxon>
        <taxon>Tracheophyta</taxon>
        <taxon>Spermatophyta</taxon>
        <taxon>Magnoliopsida</taxon>
        <taxon>eudicotyledons</taxon>
        <taxon>Gunneridae</taxon>
        <taxon>Pentapetalae</taxon>
        <taxon>asterids</taxon>
        <taxon>campanulids</taxon>
        <taxon>Asterales</taxon>
        <taxon>Asteraceae</taxon>
        <taxon>Cichorioideae</taxon>
        <taxon>Cichorieae</taxon>
        <taxon>Lactucinae</taxon>
        <taxon>Lactuca</taxon>
    </lineage>
</organism>
<dbReference type="EMBL" id="OX465085">
    <property type="protein sequence ID" value="CAI9303392.1"/>
    <property type="molecule type" value="Genomic_DNA"/>
</dbReference>
<dbReference type="Proteomes" id="UP001177003">
    <property type="component" value="Chromosome 9"/>
</dbReference>
<evidence type="ECO:0000313" key="4">
    <source>
        <dbReference type="Proteomes" id="UP001177003"/>
    </source>
</evidence>
<proteinExistence type="inferred from homology"/>
<dbReference type="PANTHER" id="PTHR33732:SF9">
    <property type="entry name" value="REF_SRPP-LIKE PROTEIN OS05G0151300_LOC_OS05G05940"/>
    <property type="match status" value="1"/>
</dbReference>
<keyword evidence="4" id="KW-1185">Reference proteome</keyword>
<evidence type="ECO:0000256" key="2">
    <source>
        <dbReference type="SAM" id="MobiDB-lite"/>
    </source>
</evidence>
<accession>A0AA36A4L8</accession>
<dbReference type="InterPro" id="IPR008802">
    <property type="entry name" value="REF"/>
</dbReference>
<name>A0AA36A4L8_LACSI</name>
<evidence type="ECO:0000256" key="1">
    <source>
        <dbReference type="ARBA" id="ARBA00009737"/>
    </source>
</evidence>
<feature type="compositionally biased region" description="Basic and acidic residues" evidence="2">
    <location>
        <begin position="193"/>
        <end position="207"/>
    </location>
</feature>
<feature type="region of interest" description="Disordered" evidence="2">
    <location>
        <begin position="192"/>
        <end position="233"/>
    </location>
</feature>
<comment type="similarity">
    <text evidence="1">Belongs to the REF/SRPP family.</text>
</comment>
<sequence length="233" mass="25324">MADASSVTDEPEYFLSLLQKVQSEQEKLKHLEFVEAALVQAIVYASKAYDFAKDKTGPLKPGVETLETHVKTVVGPAYEKLQDYPVVALKFVDRKVDESVTQIDGVMPPYVKDLTTTTKGFLVKVDPVAEGYASSAWKTLNYLPFVTTVAKAIAPSATLITEKYNQTAQQTSSFLPLVPTEKISRVFAIPSDTKPEEPVEEVPRGEGEAAEEVVAGEEVAEPAAAGEEEVVEA</sequence>
<evidence type="ECO:0000313" key="3">
    <source>
        <dbReference type="EMBL" id="CAI9303392.1"/>
    </source>
</evidence>
<protein>
    <recommendedName>
        <fullName evidence="5">Small rubber particle protein</fullName>
    </recommendedName>
</protein>
<dbReference type="PANTHER" id="PTHR33732">
    <property type="entry name" value="REF/SRPP-LIKE PROTEIN OS05G0151300/LOC_OS05G05940"/>
    <property type="match status" value="1"/>
</dbReference>